<dbReference type="PANTHER" id="PTHR11533">
    <property type="entry name" value="PROTEASE M1 ZINC METALLOPROTEASE"/>
    <property type="match status" value="1"/>
</dbReference>
<reference evidence="18" key="1">
    <citation type="journal article" date="2014" name="Science">
        <title>Ancient hybridizations among the ancestral genomes of bread wheat.</title>
        <authorList>
            <consortium name="International Wheat Genome Sequencing Consortium,"/>
            <person name="Marcussen T."/>
            <person name="Sandve S.R."/>
            <person name="Heier L."/>
            <person name="Spannagl M."/>
            <person name="Pfeifer M."/>
            <person name="Jakobsen K.S."/>
            <person name="Wulff B.B."/>
            <person name="Steuernagel B."/>
            <person name="Mayer K.F."/>
            <person name="Olsen O.A."/>
        </authorList>
    </citation>
    <scope>NUCLEOTIDE SEQUENCE [LARGE SCALE GENOMIC DNA]</scope>
    <source>
        <strain evidence="18">cv. AL8/78</strain>
    </source>
</reference>
<organism evidence="17 18">
    <name type="scientific">Aegilops tauschii subsp. strangulata</name>
    <name type="common">Goatgrass</name>
    <dbReference type="NCBI Taxonomy" id="200361"/>
    <lineage>
        <taxon>Eukaryota</taxon>
        <taxon>Viridiplantae</taxon>
        <taxon>Streptophyta</taxon>
        <taxon>Embryophyta</taxon>
        <taxon>Tracheophyta</taxon>
        <taxon>Spermatophyta</taxon>
        <taxon>Magnoliopsida</taxon>
        <taxon>Liliopsida</taxon>
        <taxon>Poales</taxon>
        <taxon>Poaceae</taxon>
        <taxon>BOP clade</taxon>
        <taxon>Pooideae</taxon>
        <taxon>Triticodae</taxon>
        <taxon>Triticeae</taxon>
        <taxon>Triticinae</taxon>
        <taxon>Aegilops</taxon>
    </lineage>
</organism>
<dbReference type="Gene3D" id="1.10.390.10">
    <property type="entry name" value="Neutral Protease Domain 2"/>
    <property type="match status" value="1"/>
</dbReference>
<feature type="transmembrane region" description="Helical" evidence="13">
    <location>
        <begin position="111"/>
        <end position="134"/>
    </location>
</feature>
<proteinExistence type="inferred from homology"/>
<keyword evidence="9 13" id="KW-0482">Metalloprotease</keyword>
<dbReference type="Pfam" id="PF01433">
    <property type="entry name" value="Peptidase_M1"/>
    <property type="match status" value="1"/>
</dbReference>
<dbReference type="GO" id="GO:0070006">
    <property type="term" value="F:metalloaminopeptidase activity"/>
    <property type="evidence" value="ECO:0007669"/>
    <property type="project" value="TreeGrafter"/>
</dbReference>
<keyword evidence="7 11" id="KW-0862">Zinc</keyword>
<comment type="subcellular location">
    <subcellularLocation>
        <location evidence="1">Microsome membrane</location>
        <topology evidence="1">Peripheral membrane protein</topology>
    </subcellularLocation>
</comment>
<dbReference type="GO" id="GO:0008270">
    <property type="term" value="F:zinc ion binding"/>
    <property type="evidence" value="ECO:0007669"/>
    <property type="project" value="UniProtKB-UniRule"/>
</dbReference>
<feature type="site" description="Transition state stabilizer" evidence="12">
    <location>
        <position position="473"/>
    </location>
</feature>
<dbReference type="EC" id="3.4.11.-" evidence="13"/>
<evidence type="ECO:0000256" key="13">
    <source>
        <dbReference type="RuleBase" id="RU364040"/>
    </source>
</evidence>
<evidence type="ECO:0000256" key="9">
    <source>
        <dbReference type="ARBA" id="ARBA00023049"/>
    </source>
</evidence>
<keyword evidence="13" id="KW-0472">Membrane</keyword>
<evidence type="ECO:0000256" key="1">
    <source>
        <dbReference type="ARBA" id="ARBA00004174"/>
    </source>
</evidence>
<feature type="domain" description="Aminopeptidase N-like N-terminal" evidence="16">
    <location>
        <begin position="100"/>
        <end position="281"/>
    </location>
</feature>
<dbReference type="InterPro" id="IPR050344">
    <property type="entry name" value="Peptidase_M1_aminopeptidases"/>
</dbReference>
<keyword evidence="4 13" id="KW-0645">Protease</keyword>
<dbReference type="SUPFAM" id="SSF55486">
    <property type="entry name" value="Metalloproteases ('zincins'), catalytic domain"/>
    <property type="match status" value="1"/>
</dbReference>
<dbReference type="Gene3D" id="2.60.40.1730">
    <property type="entry name" value="tricorn interacting facor f3 domain"/>
    <property type="match status" value="1"/>
</dbReference>
<dbReference type="GO" id="GO:0042277">
    <property type="term" value="F:peptide binding"/>
    <property type="evidence" value="ECO:0007669"/>
    <property type="project" value="TreeGrafter"/>
</dbReference>
<dbReference type="InterPro" id="IPR034016">
    <property type="entry name" value="M1_APN-typ"/>
</dbReference>
<dbReference type="InterPro" id="IPR014782">
    <property type="entry name" value="Peptidase_M1_dom"/>
</dbReference>
<keyword evidence="8" id="KW-0256">Endoplasmic reticulum</keyword>
<dbReference type="STRING" id="200361.A0A453JV46"/>
<reference evidence="17" key="5">
    <citation type="journal article" date="2021" name="G3 (Bethesda)">
        <title>Aegilops tauschii genome assembly Aet v5.0 features greater sequence contiguity and improved annotation.</title>
        <authorList>
            <person name="Wang L."/>
            <person name="Zhu T."/>
            <person name="Rodriguez J.C."/>
            <person name="Deal K.R."/>
            <person name="Dubcovsky J."/>
            <person name="McGuire P.E."/>
            <person name="Lux T."/>
            <person name="Spannagl M."/>
            <person name="Mayer K.F.X."/>
            <person name="Baldrich P."/>
            <person name="Meyers B.C."/>
            <person name="Huo N."/>
            <person name="Gu Y.Q."/>
            <person name="Zhou H."/>
            <person name="Devos K.M."/>
            <person name="Bennetzen J.L."/>
            <person name="Unver T."/>
            <person name="Budak H."/>
            <person name="Gulick P.J."/>
            <person name="Galiba G."/>
            <person name="Kalapos B."/>
            <person name="Nelson D.R."/>
            <person name="Li P."/>
            <person name="You F.M."/>
            <person name="Luo M.C."/>
            <person name="Dvorak J."/>
        </authorList>
    </citation>
    <scope>NUCLEOTIDE SEQUENCE [LARGE SCALE GENOMIC DNA]</scope>
    <source>
        <strain evidence="17">cv. AL8/78</strain>
    </source>
</reference>
<feature type="binding site" evidence="11">
    <location>
        <position position="392"/>
    </location>
    <ligand>
        <name>Zn(2+)</name>
        <dbReference type="ChEBI" id="CHEBI:29105"/>
        <note>catalytic</note>
    </ligand>
</feature>
<evidence type="ECO:0000256" key="12">
    <source>
        <dbReference type="PIRSR" id="PIRSR634016-4"/>
    </source>
</evidence>
<evidence type="ECO:0000256" key="2">
    <source>
        <dbReference type="ARBA" id="ARBA00010136"/>
    </source>
</evidence>
<dbReference type="Gramene" id="AET5Gv20201800.4">
    <property type="protein sequence ID" value="AET5Gv20201800.4"/>
    <property type="gene ID" value="AET5Gv20201800"/>
</dbReference>
<dbReference type="EnsemblPlants" id="AET5Gv20201800.4">
    <property type="protein sequence ID" value="AET5Gv20201800.4"/>
    <property type="gene ID" value="AET5Gv20201800"/>
</dbReference>
<comment type="similarity">
    <text evidence="2 13">Belongs to the peptidase M1 family.</text>
</comment>
<protein>
    <recommendedName>
        <fullName evidence="13">Aminopeptidase</fullName>
        <ecNumber evidence="13">3.4.11.-</ecNumber>
    </recommendedName>
</protein>
<reference evidence="18" key="2">
    <citation type="journal article" date="2017" name="Nat. Plants">
        <title>The Aegilops tauschii genome reveals multiple impacts of transposons.</title>
        <authorList>
            <person name="Zhao G."/>
            <person name="Zou C."/>
            <person name="Li K."/>
            <person name="Wang K."/>
            <person name="Li T."/>
            <person name="Gao L."/>
            <person name="Zhang X."/>
            <person name="Wang H."/>
            <person name="Yang Z."/>
            <person name="Liu X."/>
            <person name="Jiang W."/>
            <person name="Mao L."/>
            <person name="Kong X."/>
            <person name="Jiao Y."/>
            <person name="Jia J."/>
        </authorList>
    </citation>
    <scope>NUCLEOTIDE SEQUENCE [LARGE SCALE GENOMIC DNA]</scope>
    <source>
        <strain evidence="18">cv. AL8/78</strain>
    </source>
</reference>
<dbReference type="CDD" id="cd09601">
    <property type="entry name" value="M1_APN-Q_like"/>
    <property type="match status" value="1"/>
</dbReference>
<evidence type="ECO:0000256" key="7">
    <source>
        <dbReference type="ARBA" id="ARBA00022833"/>
    </source>
</evidence>
<keyword evidence="5 11" id="KW-0479">Metal-binding</keyword>
<dbReference type="AlphaFoldDB" id="A0A453JV46"/>
<accession>A0A453JV46</accession>
<dbReference type="GO" id="GO:0006508">
    <property type="term" value="P:proteolysis"/>
    <property type="evidence" value="ECO:0007669"/>
    <property type="project" value="UniProtKB-KW"/>
</dbReference>
<feature type="active site" description="Proton acceptor" evidence="10">
    <location>
        <position position="389"/>
    </location>
</feature>
<dbReference type="Pfam" id="PF11838">
    <property type="entry name" value="ERAP1_C"/>
    <property type="match status" value="1"/>
</dbReference>
<dbReference type="InterPro" id="IPR024571">
    <property type="entry name" value="ERAP1-like_C_dom"/>
</dbReference>
<dbReference type="PANTHER" id="PTHR11533:SF203">
    <property type="entry name" value="AMINOPEPTIDASE M1-C"/>
    <property type="match status" value="1"/>
</dbReference>
<evidence type="ECO:0000256" key="8">
    <source>
        <dbReference type="ARBA" id="ARBA00022848"/>
    </source>
</evidence>
<evidence type="ECO:0000256" key="3">
    <source>
        <dbReference type="ARBA" id="ARBA00022438"/>
    </source>
</evidence>
<dbReference type="Pfam" id="PF17900">
    <property type="entry name" value="Peptidase_M1_N"/>
    <property type="match status" value="1"/>
</dbReference>
<keyword evidence="3 13" id="KW-0031">Aminopeptidase</keyword>
<dbReference type="GO" id="GO:0043171">
    <property type="term" value="P:peptide catabolic process"/>
    <property type="evidence" value="ECO:0007669"/>
    <property type="project" value="TreeGrafter"/>
</dbReference>
<feature type="domain" description="ERAP1-like C-terminal" evidence="15">
    <location>
        <begin position="605"/>
        <end position="712"/>
    </location>
</feature>
<keyword evidence="6 13" id="KW-0378">Hydrolase</keyword>
<name>A0A453JV46_AEGTS</name>
<evidence type="ECO:0000256" key="4">
    <source>
        <dbReference type="ARBA" id="ARBA00022670"/>
    </source>
</evidence>
<keyword evidence="18" id="KW-1185">Reference proteome</keyword>
<comment type="cofactor">
    <cofactor evidence="11 13">
        <name>Zn(2+)</name>
        <dbReference type="ChEBI" id="CHEBI:29105"/>
    </cofactor>
    <text evidence="11 13">Binds 1 zinc ion per subunit.</text>
</comment>
<dbReference type="InterPro" id="IPR045357">
    <property type="entry name" value="Aminopeptidase_N-like_N"/>
</dbReference>
<evidence type="ECO:0000313" key="18">
    <source>
        <dbReference type="Proteomes" id="UP000015105"/>
    </source>
</evidence>
<evidence type="ECO:0000259" key="14">
    <source>
        <dbReference type="Pfam" id="PF01433"/>
    </source>
</evidence>
<dbReference type="InterPro" id="IPR001930">
    <property type="entry name" value="Peptidase_M1"/>
</dbReference>
<evidence type="ECO:0000259" key="15">
    <source>
        <dbReference type="Pfam" id="PF11838"/>
    </source>
</evidence>
<dbReference type="GO" id="GO:0016020">
    <property type="term" value="C:membrane"/>
    <property type="evidence" value="ECO:0007669"/>
    <property type="project" value="TreeGrafter"/>
</dbReference>
<dbReference type="FunFam" id="2.60.40.1730:FF:000023">
    <property type="entry name" value="Aminopeptidase"/>
    <property type="match status" value="1"/>
</dbReference>
<reference evidence="17" key="3">
    <citation type="journal article" date="2017" name="Nature">
        <title>Genome sequence of the progenitor of the wheat D genome Aegilops tauschii.</title>
        <authorList>
            <person name="Luo M.C."/>
            <person name="Gu Y.Q."/>
            <person name="Puiu D."/>
            <person name="Wang H."/>
            <person name="Twardziok S.O."/>
            <person name="Deal K.R."/>
            <person name="Huo N."/>
            <person name="Zhu T."/>
            <person name="Wang L."/>
            <person name="Wang Y."/>
            <person name="McGuire P.E."/>
            <person name="Liu S."/>
            <person name="Long H."/>
            <person name="Ramasamy R.K."/>
            <person name="Rodriguez J.C."/>
            <person name="Van S.L."/>
            <person name="Yuan L."/>
            <person name="Wang Z."/>
            <person name="Xia Z."/>
            <person name="Xiao L."/>
            <person name="Anderson O.D."/>
            <person name="Ouyang S."/>
            <person name="Liang Y."/>
            <person name="Zimin A.V."/>
            <person name="Pertea G."/>
            <person name="Qi P."/>
            <person name="Bennetzen J.L."/>
            <person name="Dai X."/>
            <person name="Dawson M.W."/>
            <person name="Muller H.G."/>
            <person name="Kugler K."/>
            <person name="Rivarola-Duarte L."/>
            <person name="Spannagl M."/>
            <person name="Mayer K.F.X."/>
            <person name="Lu F.H."/>
            <person name="Bevan M.W."/>
            <person name="Leroy P."/>
            <person name="Li P."/>
            <person name="You F.M."/>
            <person name="Sun Q."/>
            <person name="Liu Z."/>
            <person name="Lyons E."/>
            <person name="Wicker T."/>
            <person name="Salzberg S.L."/>
            <person name="Devos K.M."/>
            <person name="Dvorak J."/>
        </authorList>
    </citation>
    <scope>NUCLEOTIDE SEQUENCE [LARGE SCALE GENOMIC DNA]</scope>
    <source>
        <strain evidence="17">cv. AL8/78</strain>
    </source>
</reference>
<evidence type="ECO:0000313" key="17">
    <source>
        <dbReference type="EnsemblPlants" id="AET5Gv20201800.4"/>
    </source>
</evidence>
<evidence type="ECO:0000256" key="5">
    <source>
        <dbReference type="ARBA" id="ARBA00022723"/>
    </source>
</evidence>
<feature type="domain" description="Peptidase M1 membrane alanine aminopeptidase" evidence="14">
    <location>
        <begin position="317"/>
        <end position="532"/>
    </location>
</feature>
<keyword evidence="8" id="KW-0492">Microsome</keyword>
<evidence type="ECO:0000256" key="10">
    <source>
        <dbReference type="PIRSR" id="PIRSR634016-1"/>
    </source>
</evidence>
<dbReference type="Gene3D" id="2.60.40.1910">
    <property type="match status" value="1"/>
</dbReference>
<dbReference type="GO" id="GO:0005737">
    <property type="term" value="C:cytoplasm"/>
    <property type="evidence" value="ECO:0007669"/>
    <property type="project" value="TreeGrafter"/>
</dbReference>
<dbReference type="Proteomes" id="UP000015105">
    <property type="component" value="Chromosome 5D"/>
</dbReference>
<keyword evidence="13" id="KW-0812">Transmembrane</keyword>
<dbReference type="InterPro" id="IPR042097">
    <property type="entry name" value="Aminopeptidase_N-like_N_sf"/>
</dbReference>
<evidence type="ECO:0000256" key="11">
    <source>
        <dbReference type="PIRSR" id="PIRSR634016-3"/>
    </source>
</evidence>
<evidence type="ECO:0000256" key="6">
    <source>
        <dbReference type="ARBA" id="ARBA00022801"/>
    </source>
</evidence>
<reference evidence="17" key="4">
    <citation type="submission" date="2019-03" db="UniProtKB">
        <authorList>
            <consortium name="EnsemblPlants"/>
        </authorList>
    </citation>
    <scope>IDENTIFICATION</scope>
</reference>
<dbReference type="FunFam" id="1.10.390.10:FF:000001">
    <property type="entry name" value="Aminopeptidase"/>
    <property type="match status" value="1"/>
</dbReference>
<feature type="binding site" evidence="11">
    <location>
        <position position="388"/>
    </location>
    <ligand>
        <name>Zn(2+)</name>
        <dbReference type="ChEBI" id="CHEBI:29105"/>
        <note>catalytic</note>
    </ligand>
</feature>
<dbReference type="SUPFAM" id="SSF63737">
    <property type="entry name" value="Leukotriene A4 hydrolase N-terminal domain"/>
    <property type="match status" value="1"/>
</dbReference>
<keyword evidence="13" id="KW-1133">Transmembrane helix</keyword>
<sequence length="728" mass="82574">MPARRCCTTVTYRLPLRNKKPACVSERNPFMAPVAGGAAMAMLQLLLVTHLIVATCSSQQAAGLRGAAVPALVSVPMPTITADSPDQFRGKLRLPRFALPSHYELHFRPDLMSYTFSGVVAITVVVLAPTRFLVLNVMELTIDRASIHFKLSQCLVPTEVVFFKDDQIMVLGFRKELPLGEGVLRVHFNGTLNHEMMGFYRSKYQYKGKTTHMAVTQFQPVYAWRCFPCWDEPAFKAKFKVTLEVSSEMVALSNMPISSEIVRGSMRIIHFEESPLMSTYLVAMVVGIFDFVEDVTSKGTKVRVYTEVGKSSQGKLALDVGVKSLDFYNDYFGTPYALAKLDMISIPEFNWMGMENYGLITFHPTVFLFDGPSTTSTKLQEIAVLVAHELAHQWCGNLVTMEWWNHLWLNEGFATWMSYQAVDSFFQKWNILLDFLENTMSTLKLDSIAGSHPIEVEIHHINEIVRIFDDIIYIKGASILQMIHSYIGAERFQIALKKYIQKYAYSNAKTEDLWVVLEEETGEPFKDFMSTWTKQPGFPIINIKHKGKGIQVEQAQFVLDGSSRAGLWDVPITLRCSSSTNKFILKHKHDNFDVCGERERGGNIWIKLNVNETGFYRVKYDKEIKTRLQNALEANEFSSMEKIGILENSLMLSISREDTLASLLCIAYTCREVADYNVLTHIQAITITVYHVSIDATPNLVADIKKLVTKILLPPTLYVMSHFQSLRH</sequence>
<dbReference type="GO" id="GO:0005615">
    <property type="term" value="C:extracellular space"/>
    <property type="evidence" value="ECO:0007669"/>
    <property type="project" value="TreeGrafter"/>
</dbReference>
<feature type="binding site" evidence="11">
    <location>
        <position position="411"/>
    </location>
    <ligand>
        <name>Zn(2+)</name>
        <dbReference type="ChEBI" id="CHEBI:29105"/>
        <note>catalytic</note>
    </ligand>
</feature>
<dbReference type="InterPro" id="IPR027268">
    <property type="entry name" value="Peptidase_M4/M1_CTD_sf"/>
</dbReference>
<evidence type="ECO:0000259" key="16">
    <source>
        <dbReference type="Pfam" id="PF17900"/>
    </source>
</evidence>
<dbReference type="PRINTS" id="PR00756">
    <property type="entry name" value="ALADIPTASE"/>
</dbReference>